<dbReference type="PANTHER" id="PTHR42791:SF1">
    <property type="entry name" value="N-ACETYLTRANSFERASE DOMAIN-CONTAINING PROTEIN"/>
    <property type="match status" value="1"/>
</dbReference>
<feature type="region of interest" description="Disordered" evidence="1">
    <location>
        <begin position="79"/>
        <end position="101"/>
    </location>
</feature>
<dbReference type="InterPro" id="IPR016181">
    <property type="entry name" value="Acyl_CoA_acyltransferase"/>
</dbReference>
<dbReference type="GO" id="GO:0016747">
    <property type="term" value="F:acyltransferase activity, transferring groups other than amino-acyl groups"/>
    <property type="evidence" value="ECO:0007669"/>
    <property type="project" value="InterPro"/>
</dbReference>
<sequence length="292" mass="32392">MTSFSPREPAAMITIKPITSEADIPICATLADAALKPDGLHEFRKRYSKNVYDNTVDKLTDALRDDRGRFSLFKAVLSTTPSNDRRGDPNDTVETENTQAQGEHETIVGFTLWRKGYLEVAKMDPFAPKNETTEGAFIDTSVINVPISEGVNTDATADIPTIPTTQVSGDGASGPEKAKPKPFYANPDEELFRKLGNAYVSAIRGKRHLYLHWLAVHPSYQRLGIGQKLLDWGVEVADRENIVSWLFARPAGIKLYDRNGWKAVLTIDVDVPDEDLEVAPVVAMLRVPARQR</sequence>
<dbReference type="InterPro" id="IPR000182">
    <property type="entry name" value="GNAT_dom"/>
</dbReference>
<dbReference type="SUPFAM" id="SSF55729">
    <property type="entry name" value="Acyl-CoA N-acyltransferases (Nat)"/>
    <property type="match status" value="1"/>
</dbReference>
<dbReference type="GeneID" id="30012544"/>
<dbReference type="OrthoDB" id="2744543at2759"/>
<protein>
    <recommendedName>
        <fullName evidence="2">N-acetyltransferase domain-containing protein</fullName>
    </recommendedName>
</protein>
<evidence type="ECO:0000313" key="3">
    <source>
        <dbReference type="EMBL" id="OAP57638.1"/>
    </source>
</evidence>
<dbReference type="Pfam" id="PF13508">
    <property type="entry name" value="Acetyltransf_7"/>
    <property type="match status" value="1"/>
</dbReference>
<dbReference type="PROSITE" id="PS51186">
    <property type="entry name" value="GNAT"/>
    <property type="match status" value="1"/>
</dbReference>
<evidence type="ECO:0000259" key="2">
    <source>
        <dbReference type="PROSITE" id="PS51186"/>
    </source>
</evidence>
<feature type="region of interest" description="Disordered" evidence="1">
    <location>
        <begin position="154"/>
        <end position="183"/>
    </location>
</feature>
<dbReference type="AlphaFoldDB" id="A0A178ZD02"/>
<evidence type="ECO:0000256" key="1">
    <source>
        <dbReference type="SAM" id="MobiDB-lite"/>
    </source>
</evidence>
<dbReference type="Proteomes" id="UP000078343">
    <property type="component" value="Unassembled WGS sequence"/>
</dbReference>
<keyword evidence="4" id="KW-1185">Reference proteome</keyword>
<dbReference type="RefSeq" id="XP_018691005.1">
    <property type="nucleotide sequence ID" value="XM_018839884.1"/>
</dbReference>
<name>A0A178ZD02_9EURO</name>
<dbReference type="InterPro" id="IPR052523">
    <property type="entry name" value="Trichothecene_AcTrans"/>
</dbReference>
<dbReference type="Gene3D" id="3.40.630.30">
    <property type="match status" value="1"/>
</dbReference>
<proteinExistence type="predicted"/>
<dbReference type="STRING" id="1367422.A0A178ZD02"/>
<comment type="caution">
    <text evidence="3">The sequence shown here is derived from an EMBL/GenBank/DDBJ whole genome shotgun (WGS) entry which is preliminary data.</text>
</comment>
<dbReference type="CDD" id="cd04301">
    <property type="entry name" value="NAT_SF"/>
    <property type="match status" value="1"/>
</dbReference>
<gene>
    <name evidence="3" type="ORF">AYL99_08376</name>
</gene>
<evidence type="ECO:0000313" key="4">
    <source>
        <dbReference type="Proteomes" id="UP000078343"/>
    </source>
</evidence>
<organism evidence="3 4">
    <name type="scientific">Fonsecaea erecta</name>
    <dbReference type="NCBI Taxonomy" id="1367422"/>
    <lineage>
        <taxon>Eukaryota</taxon>
        <taxon>Fungi</taxon>
        <taxon>Dikarya</taxon>
        <taxon>Ascomycota</taxon>
        <taxon>Pezizomycotina</taxon>
        <taxon>Eurotiomycetes</taxon>
        <taxon>Chaetothyriomycetidae</taxon>
        <taxon>Chaetothyriales</taxon>
        <taxon>Herpotrichiellaceae</taxon>
        <taxon>Fonsecaea</taxon>
    </lineage>
</organism>
<accession>A0A178ZD02</accession>
<reference evidence="3 4" key="1">
    <citation type="submission" date="2016-04" db="EMBL/GenBank/DDBJ databases">
        <title>Draft genome of Fonsecaea erecta CBS 125763.</title>
        <authorList>
            <person name="Weiss V.A."/>
            <person name="Vicente V.A."/>
            <person name="Raittz R.T."/>
            <person name="Moreno L.F."/>
            <person name="De Souza E.M."/>
            <person name="Pedrosa F.O."/>
            <person name="Steffens M.B."/>
            <person name="Faoro H."/>
            <person name="Tadra-Sfeir M.Z."/>
            <person name="Najafzadeh M.J."/>
            <person name="Felipe M.S."/>
            <person name="Teixeira M."/>
            <person name="Sun J."/>
            <person name="Xi L."/>
            <person name="Gomes R."/>
            <person name="De Azevedo C.M."/>
            <person name="Salgado C.G."/>
            <person name="Da Silva M.B."/>
            <person name="Nascimento M.F."/>
            <person name="Queiroz-Telles F."/>
            <person name="Attili D.S."/>
            <person name="Gorbushina A."/>
        </authorList>
    </citation>
    <scope>NUCLEOTIDE SEQUENCE [LARGE SCALE GENOMIC DNA]</scope>
    <source>
        <strain evidence="3 4">CBS 125763</strain>
    </source>
</reference>
<dbReference type="PANTHER" id="PTHR42791">
    <property type="entry name" value="GNAT FAMILY ACETYLTRANSFERASE"/>
    <property type="match status" value="1"/>
</dbReference>
<feature type="domain" description="N-acetyltransferase" evidence="2">
    <location>
        <begin position="149"/>
        <end position="288"/>
    </location>
</feature>
<dbReference type="EMBL" id="LVYI01000007">
    <property type="protein sequence ID" value="OAP57638.1"/>
    <property type="molecule type" value="Genomic_DNA"/>
</dbReference>